<dbReference type="PROSITE" id="PS51078">
    <property type="entry name" value="ICLR_ED"/>
    <property type="match status" value="1"/>
</dbReference>
<accession>A0A921SPL9</accession>
<dbReference type="Gene3D" id="1.10.10.10">
    <property type="entry name" value="Winged helix-like DNA-binding domain superfamily/Winged helix DNA-binding domain"/>
    <property type="match status" value="1"/>
</dbReference>
<evidence type="ECO:0000256" key="1">
    <source>
        <dbReference type="ARBA" id="ARBA00023015"/>
    </source>
</evidence>
<dbReference type="InterPro" id="IPR005471">
    <property type="entry name" value="Tscrpt_reg_IclR_N"/>
</dbReference>
<dbReference type="InterPro" id="IPR050707">
    <property type="entry name" value="HTH_MetabolicPath_Reg"/>
</dbReference>
<dbReference type="PANTHER" id="PTHR30136:SF24">
    <property type="entry name" value="HTH-TYPE TRANSCRIPTIONAL REPRESSOR ALLR"/>
    <property type="match status" value="1"/>
</dbReference>
<dbReference type="InterPro" id="IPR036388">
    <property type="entry name" value="WH-like_DNA-bd_sf"/>
</dbReference>
<dbReference type="SMART" id="SM00346">
    <property type="entry name" value="HTH_ICLR"/>
    <property type="match status" value="1"/>
</dbReference>
<dbReference type="InterPro" id="IPR036390">
    <property type="entry name" value="WH_DNA-bd_sf"/>
</dbReference>
<dbReference type="PROSITE" id="PS51077">
    <property type="entry name" value="HTH_ICLR"/>
    <property type="match status" value="1"/>
</dbReference>
<dbReference type="Proteomes" id="UP000784435">
    <property type="component" value="Unassembled WGS sequence"/>
</dbReference>
<gene>
    <name evidence="6" type="ORF">K8V08_11520</name>
</gene>
<sequence length="245" mass="25890">MSQPIQSVVNALAVLEAVADHQPVGLSETARLTGLPKTTVLRCLSTLRETGWLTASPDGRSEWALTNKALLMGMRSAPAGDLATLMQGELTAIREEVGETVHLLVRDGDAQVVVSRADGVGAIRTFLALGTRVPHHSTASGRAMLAAMPPAQRQQILDAEADLPGFDRDEIERHVTAAITRGYAVNHAEWRADIAGVGVAIFGGAGELRAAVSVSLPATRLEDLGAESIADVLLASQRRVAQLLR</sequence>
<keyword evidence="3" id="KW-0804">Transcription</keyword>
<dbReference type="GO" id="GO:0045892">
    <property type="term" value="P:negative regulation of DNA-templated transcription"/>
    <property type="evidence" value="ECO:0007669"/>
    <property type="project" value="TreeGrafter"/>
</dbReference>
<feature type="domain" description="HTH iclR-type" evidence="4">
    <location>
        <begin position="5"/>
        <end position="74"/>
    </location>
</feature>
<evidence type="ECO:0000259" key="4">
    <source>
        <dbReference type="PROSITE" id="PS51077"/>
    </source>
</evidence>
<evidence type="ECO:0000313" key="7">
    <source>
        <dbReference type="Proteomes" id="UP000784435"/>
    </source>
</evidence>
<protein>
    <submittedName>
        <fullName evidence="6">IclR family transcriptional regulator</fullName>
    </submittedName>
</protein>
<keyword evidence="2" id="KW-0238">DNA-binding</keyword>
<dbReference type="GO" id="GO:0003677">
    <property type="term" value="F:DNA binding"/>
    <property type="evidence" value="ECO:0007669"/>
    <property type="project" value="UniProtKB-KW"/>
</dbReference>
<dbReference type="InterPro" id="IPR014757">
    <property type="entry name" value="Tscrpt_reg_IclR_C"/>
</dbReference>
<dbReference type="Gene3D" id="3.30.450.40">
    <property type="match status" value="1"/>
</dbReference>
<dbReference type="SUPFAM" id="SSF46785">
    <property type="entry name" value="Winged helix' DNA-binding domain"/>
    <property type="match status" value="1"/>
</dbReference>
<evidence type="ECO:0000259" key="5">
    <source>
        <dbReference type="PROSITE" id="PS51078"/>
    </source>
</evidence>
<proteinExistence type="predicted"/>
<dbReference type="SUPFAM" id="SSF55781">
    <property type="entry name" value="GAF domain-like"/>
    <property type="match status" value="1"/>
</dbReference>
<evidence type="ECO:0000313" key="6">
    <source>
        <dbReference type="EMBL" id="HJG81027.1"/>
    </source>
</evidence>
<dbReference type="EMBL" id="DYUK01000249">
    <property type="protein sequence ID" value="HJG81027.1"/>
    <property type="molecule type" value="Genomic_DNA"/>
</dbReference>
<dbReference type="Pfam" id="PF01614">
    <property type="entry name" value="IclR_C"/>
    <property type="match status" value="1"/>
</dbReference>
<comment type="caution">
    <text evidence="6">The sequence shown here is derived from an EMBL/GenBank/DDBJ whole genome shotgun (WGS) entry which is preliminary data.</text>
</comment>
<dbReference type="PANTHER" id="PTHR30136">
    <property type="entry name" value="HELIX-TURN-HELIX TRANSCRIPTIONAL REGULATOR, ICLR FAMILY"/>
    <property type="match status" value="1"/>
</dbReference>
<organism evidence="6 7">
    <name type="scientific">Brevibacterium senegalense</name>
    <dbReference type="NCBI Taxonomy" id="1033736"/>
    <lineage>
        <taxon>Bacteria</taxon>
        <taxon>Bacillati</taxon>
        <taxon>Actinomycetota</taxon>
        <taxon>Actinomycetes</taxon>
        <taxon>Micrococcales</taxon>
        <taxon>Brevibacteriaceae</taxon>
        <taxon>Brevibacterium</taxon>
    </lineage>
</organism>
<reference evidence="6" key="1">
    <citation type="journal article" date="2021" name="PeerJ">
        <title>Extensive microbial diversity within the chicken gut microbiome revealed by metagenomics and culture.</title>
        <authorList>
            <person name="Gilroy R."/>
            <person name="Ravi A."/>
            <person name="Getino M."/>
            <person name="Pursley I."/>
            <person name="Horton D.L."/>
            <person name="Alikhan N.F."/>
            <person name="Baker D."/>
            <person name="Gharbi K."/>
            <person name="Hall N."/>
            <person name="Watson M."/>
            <person name="Adriaenssens E.M."/>
            <person name="Foster-Nyarko E."/>
            <person name="Jarju S."/>
            <person name="Secka A."/>
            <person name="Antonio M."/>
            <person name="Oren A."/>
            <person name="Chaudhuri R.R."/>
            <person name="La Ragione R."/>
            <person name="Hildebrand F."/>
            <person name="Pallen M.J."/>
        </authorList>
    </citation>
    <scope>NUCLEOTIDE SEQUENCE</scope>
    <source>
        <strain evidence="6">ChiGjej5B5-7349</strain>
    </source>
</reference>
<dbReference type="AlphaFoldDB" id="A0A921SPL9"/>
<reference evidence="6" key="2">
    <citation type="submission" date="2021-09" db="EMBL/GenBank/DDBJ databases">
        <authorList>
            <person name="Gilroy R."/>
        </authorList>
    </citation>
    <scope>NUCLEOTIDE SEQUENCE</scope>
    <source>
        <strain evidence="6">ChiGjej5B5-7349</strain>
    </source>
</reference>
<feature type="domain" description="IclR-ED" evidence="5">
    <location>
        <begin position="68"/>
        <end position="245"/>
    </location>
</feature>
<evidence type="ECO:0000256" key="2">
    <source>
        <dbReference type="ARBA" id="ARBA00023125"/>
    </source>
</evidence>
<name>A0A921SPL9_9MICO</name>
<dbReference type="GO" id="GO:0003700">
    <property type="term" value="F:DNA-binding transcription factor activity"/>
    <property type="evidence" value="ECO:0007669"/>
    <property type="project" value="TreeGrafter"/>
</dbReference>
<dbReference type="Pfam" id="PF09339">
    <property type="entry name" value="HTH_IclR"/>
    <property type="match status" value="1"/>
</dbReference>
<dbReference type="InterPro" id="IPR029016">
    <property type="entry name" value="GAF-like_dom_sf"/>
</dbReference>
<evidence type="ECO:0000256" key="3">
    <source>
        <dbReference type="ARBA" id="ARBA00023163"/>
    </source>
</evidence>
<keyword evidence="1" id="KW-0805">Transcription regulation</keyword>